<dbReference type="STRING" id="353153.Q4CM93"/>
<keyword evidence="2" id="KW-1133">Transmembrane helix</keyword>
<evidence type="ECO:0000256" key="2">
    <source>
        <dbReference type="SAM" id="Phobius"/>
    </source>
</evidence>
<organism evidence="3 4">
    <name type="scientific">Trypanosoma cruzi (strain CL Brener)</name>
    <dbReference type="NCBI Taxonomy" id="353153"/>
    <lineage>
        <taxon>Eukaryota</taxon>
        <taxon>Discoba</taxon>
        <taxon>Euglenozoa</taxon>
        <taxon>Kinetoplastea</taxon>
        <taxon>Metakinetoplastina</taxon>
        <taxon>Trypanosomatida</taxon>
        <taxon>Trypanosomatidae</taxon>
        <taxon>Trypanosoma</taxon>
        <taxon>Schizotrypanum</taxon>
    </lineage>
</organism>
<evidence type="ECO:0000313" key="4">
    <source>
        <dbReference type="Proteomes" id="UP000002296"/>
    </source>
</evidence>
<feature type="transmembrane region" description="Helical" evidence="2">
    <location>
        <begin position="235"/>
        <end position="263"/>
    </location>
</feature>
<dbReference type="eggNOG" id="ENOG502S1R8">
    <property type="taxonomic scope" value="Eukaryota"/>
</dbReference>
<evidence type="ECO:0000256" key="1">
    <source>
        <dbReference type="SAM" id="Coils"/>
    </source>
</evidence>
<dbReference type="FunFam" id="1.20.5.110:FF:000173">
    <property type="entry name" value="Putative syntaxin"/>
    <property type="match status" value="1"/>
</dbReference>
<dbReference type="InParanoid" id="Q4CM93"/>
<keyword evidence="1" id="KW-0175">Coiled coil</keyword>
<dbReference type="AlphaFoldDB" id="Q4CM93"/>
<evidence type="ECO:0000313" key="3">
    <source>
        <dbReference type="EMBL" id="EAN81394.1"/>
    </source>
</evidence>
<dbReference type="Proteomes" id="UP000002296">
    <property type="component" value="Unassembled WGS sequence"/>
</dbReference>
<name>Q4CM93_TRYCC</name>
<dbReference type="GeneID" id="3532299"/>
<dbReference type="OMA" id="KICTIVM"/>
<dbReference type="SUPFAM" id="SSF58038">
    <property type="entry name" value="SNARE fusion complex"/>
    <property type="match status" value="1"/>
</dbReference>
<feature type="coiled-coil region" evidence="1">
    <location>
        <begin position="155"/>
        <end position="196"/>
    </location>
</feature>
<dbReference type="PaxDb" id="353153-Q4CM93"/>
<dbReference type="KEGG" id="tcr:508955.10"/>
<sequence length="266" mass="30981">MPSSRDPFDESVSDVSELVAKAKSVQESFRAKGIVDRVLIEEVRRTLDAADEELELLKNVLQVIEQRNGRVGDQVFSVNEVLRRQGVVRNLETELKGLRTFSDAVEVRVVEAEKRRIMNSNESQVNDSFLLGQEQIQRKEHMEQDIILDRLSHGLQELKETGVNVNDELQQQEILLVEAQQDMEGVQARLRVLNTKIDKLLSSMSNRKKICTILILVVTLVFLASIGWMRPFFFFFFFFFSLSLFVFVFNLFVFFFFFFFFWFGLV</sequence>
<dbReference type="EMBL" id="AAHK01003584">
    <property type="protein sequence ID" value="EAN81394.1"/>
    <property type="molecule type" value="Genomic_DNA"/>
</dbReference>
<accession>Q4CM93</accession>
<dbReference type="RefSeq" id="XP_802840.1">
    <property type="nucleotide sequence ID" value="XM_797747.1"/>
</dbReference>
<keyword evidence="2" id="KW-0472">Membrane</keyword>
<dbReference type="CDD" id="cd15841">
    <property type="entry name" value="SNARE_Qc"/>
    <property type="match status" value="1"/>
</dbReference>
<keyword evidence="2" id="KW-0812">Transmembrane</keyword>
<feature type="coiled-coil region" evidence="1">
    <location>
        <begin position="40"/>
        <end position="67"/>
    </location>
</feature>
<keyword evidence="4" id="KW-1185">Reference proteome</keyword>
<reference evidence="3 4" key="1">
    <citation type="journal article" date="2005" name="Science">
        <title>The genome sequence of Trypanosoma cruzi, etiologic agent of Chagas disease.</title>
        <authorList>
            <person name="El-Sayed N.M."/>
            <person name="Myler P.J."/>
            <person name="Bartholomeu D.C."/>
            <person name="Nilsson D."/>
            <person name="Aggarwal G."/>
            <person name="Tran A.N."/>
            <person name="Ghedin E."/>
            <person name="Worthey E.A."/>
            <person name="Delcher A.L."/>
            <person name="Blandin G."/>
            <person name="Westenberger S.J."/>
            <person name="Caler E."/>
            <person name="Cerqueira G.C."/>
            <person name="Branche C."/>
            <person name="Haas B."/>
            <person name="Anupama A."/>
            <person name="Arner E."/>
            <person name="Aslund L."/>
            <person name="Attipoe P."/>
            <person name="Bontempi E."/>
            <person name="Bringaud F."/>
            <person name="Burton P."/>
            <person name="Cadag E."/>
            <person name="Campbell D.A."/>
            <person name="Carrington M."/>
            <person name="Crabtree J."/>
            <person name="Darban H."/>
            <person name="da Silveira J.F."/>
            <person name="de Jong P."/>
            <person name="Edwards K."/>
            <person name="Englund P.T."/>
            <person name="Fazelina G."/>
            <person name="Feldblyum T."/>
            <person name="Ferella M."/>
            <person name="Frasch A.C."/>
            <person name="Gull K."/>
            <person name="Horn D."/>
            <person name="Hou L."/>
            <person name="Huang Y."/>
            <person name="Kindlund E."/>
            <person name="Klingbeil M."/>
            <person name="Kluge S."/>
            <person name="Koo H."/>
            <person name="Lacerda D."/>
            <person name="Levin M.J."/>
            <person name="Lorenzi H."/>
            <person name="Louie T."/>
            <person name="Machado C.R."/>
            <person name="McCulloch R."/>
            <person name="McKenna A."/>
            <person name="Mizuno Y."/>
            <person name="Mottram J.C."/>
            <person name="Nelson S."/>
            <person name="Ochaya S."/>
            <person name="Osoegawa K."/>
            <person name="Pai G."/>
            <person name="Parsons M."/>
            <person name="Pentony M."/>
            <person name="Pettersson U."/>
            <person name="Pop M."/>
            <person name="Ramirez J.L."/>
            <person name="Rinta J."/>
            <person name="Robertson L."/>
            <person name="Salzberg S.L."/>
            <person name="Sanchez D.O."/>
            <person name="Seyler A."/>
            <person name="Sharma R."/>
            <person name="Shetty J."/>
            <person name="Simpson A.J."/>
            <person name="Sisk E."/>
            <person name="Tammi M.T."/>
            <person name="Tarleton R."/>
            <person name="Teixeira S."/>
            <person name="Van Aken S."/>
            <person name="Vogt C."/>
            <person name="Ward P.N."/>
            <person name="Wickstead B."/>
            <person name="Wortman J."/>
            <person name="White O."/>
            <person name="Fraser C.M."/>
            <person name="Stuart K.D."/>
            <person name="Andersson B."/>
        </authorList>
    </citation>
    <scope>NUCLEOTIDE SEQUENCE [LARGE SCALE GENOMIC DNA]</scope>
    <source>
        <strain evidence="3 4">CL Brener</strain>
    </source>
</reference>
<proteinExistence type="predicted"/>
<dbReference type="Gene3D" id="1.20.5.110">
    <property type="match status" value="1"/>
</dbReference>
<feature type="transmembrane region" description="Helical" evidence="2">
    <location>
        <begin position="210"/>
        <end position="229"/>
    </location>
</feature>
<protein>
    <submittedName>
        <fullName evidence="3">Syntaxin, putative</fullName>
    </submittedName>
</protein>
<comment type="caution">
    <text evidence="3">The sequence shown here is derived from an EMBL/GenBank/DDBJ whole genome shotgun (WGS) entry which is preliminary data.</text>
</comment>
<dbReference type="Gene3D" id="1.20.58.90">
    <property type="match status" value="1"/>
</dbReference>
<dbReference type="SMR" id="Q4CM93"/>
<gene>
    <name evidence="3" type="ORF">Tc00.1047053508955.10</name>
</gene>